<accession>A0A381R149</accession>
<evidence type="ECO:0000256" key="2">
    <source>
        <dbReference type="ARBA" id="ARBA00022692"/>
    </source>
</evidence>
<evidence type="ECO:0008006" key="7">
    <source>
        <dbReference type="Google" id="ProtNLM"/>
    </source>
</evidence>
<feature type="transmembrane region" description="Helical" evidence="5">
    <location>
        <begin position="12"/>
        <end position="29"/>
    </location>
</feature>
<evidence type="ECO:0000313" key="6">
    <source>
        <dbReference type="EMBL" id="SUZ83587.1"/>
    </source>
</evidence>
<keyword evidence="3 5" id="KW-1133">Transmembrane helix</keyword>
<feature type="transmembrane region" description="Helical" evidence="5">
    <location>
        <begin position="141"/>
        <end position="158"/>
    </location>
</feature>
<feature type="transmembrane region" description="Helical" evidence="5">
    <location>
        <begin position="41"/>
        <end position="60"/>
    </location>
</feature>
<keyword evidence="2 5" id="KW-0812">Transmembrane</keyword>
<dbReference type="AlphaFoldDB" id="A0A381R149"/>
<feature type="transmembrane region" description="Helical" evidence="5">
    <location>
        <begin position="103"/>
        <end position="129"/>
    </location>
</feature>
<name>A0A381R149_9ZZZZ</name>
<dbReference type="EMBL" id="UINC01001558">
    <property type="protein sequence ID" value="SUZ83587.1"/>
    <property type="molecule type" value="Genomic_DNA"/>
</dbReference>
<comment type="subcellular location">
    <subcellularLocation>
        <location evidence="1">Membrane</location>
        <topology evidence="1">Multi-pass membrane protein</topology>
    </subcellularLocation>
</comment>
<evidence type="ECO:0000256" key="1">
    <source>
        <dbReference type="ARBA" id="ARBA00004141"/>
    </source>
</evidence>
<protein>
    <recommendedName>
        <fullName evidence="7">Membrane transporter protein</fullName>
    </recommendedName>
</protein>
<dbReference type="InterPro" id="IPR051598">
    <property type="entry name" value="TSUP/Inactive_protease-like"/>
</dbReference>
<gene>
    <name evidence="6" type="ORF">METZ01_LOCUS36441</name>
</gene>
<organism evidence="6">
    <name type="scientific">marine metagenome</name>
    <dbReference type="NCBI Taxonomy" id="408172"/>
    <lineage>
        <taxon>unclassified sequences</taxon>
        <taxon>metagenomes</taxon>
        <taxon>ecological metagenomes</taxon>
    </lineage>
</organism>
<dbReference type="GO" id="GO:0016020">
    <property type="term" value="C:membrane"/>
    <property type="evidence" value="ECO:0007669"/>
    <property type="project" value="UniProtKB-SubCell"/>
</dbReference>
<evidence type="ECO:0000256" key="3">
    <source>
        <dbReference type="ARBA" id="ARBA00022989"/>
    </source>
</evidence>
<feature type="transmembrane region" description="Helical" evidence="5">
    <location>
        <begin position="202"/>
        <end position="223"/>
    </location>
</feature>
<dbReference type="InterPro" id="IPR002781">
    <property type="entry name" value="TM_pro_TauE-like"/>
</dbReference>
<evidence type="ECO:0000256" key="5">
    <source>
        <dbReference type="SAM" id="Phobius"/>
    </source>
</evidence>
<dbReference type="PANTHER" id="PTHR43701:SF5">
    <property type="entry name" value="MEMBRANE TRANSPORTER PROTEIN-RELATED"/>
    <property type="match status" value="1"/>
</dbReference>
<dbReference type="PANTHER" id="PTHR43701">
    <property type="entry name" value="MEMBRANE TRANSPORTER PROTEIN MJ0441-RELATED"/>
    <property type="match status" value="1"/>
</dbReference>
<dbReference type="Pfam" id="PF01925">
    <property type="entry name" value="TauE"/>
    <property type="match status" value="1"/>
</dbReference>
<evidence type="ECO:0000256" key="4">
    <source>
        <dbReference type="ARBA" id="ARBA00023136"/>
    </source>
</evidence>
<keyword evidence="4 5" id="KW-0472">Membrane</keyword>
<proteinExistence type="predicted"/>
<reference evidence="6" key="1">
    <citation type="submission" date="2018-05" db="EMBL/GenBank/DDBJ databases">
        <authorList>
            <person name="Lanie J.A."/>
            <person name="Ng W.-L."/>
            <person name="Kazmierczak K.M."/>
            <person name="Andrzejewski T.M."/>
            <person name="Davidsen T.M."/>
            <person name="Wayne K.J."/>
            <person name="Tettelin H."/>
            <person name="Glass J.I."/>
            <person name="Rusch D."/>
            <person name="Podicherti R."/>
            <person name="Tsui H.-C.T."/>
            <person name="Winkler M.E."/>
        </authorList>
    </citation>
    <scope>NUCLEOTIDE SEQUENCE</scope>
</reference>
<feature type="transmembrane region" description="Helical" evidence="5">
    <location>
        <begin position="66"/>
        <end position="83"/>
    </location>
</feature>
<feature type="transmembrane region" description="Helical" evidence="5">
    <location>
        <begin position="170"/>
        <end position="190"/>
    </location>
</feature>
<sequence>MLVISGADYQVIPMIALVCNLIVVSGNLLQFHKQKLIPWKFALPIILVSIPAAFFAGKIVISQVQFILVLGLSLLLSGLLMMIREKEVQQPSAWLSTKKGIMVNLIIGFLLGGLAGLVGIGGGIFFAPLLHLQRSLPTKQIAAFSSVFIFFNSFAGLIGQASKHSQFIGLDILTEYTWLLIAVFIGGQIGNRLGVSVISAIVVRRLTGALVIYVAVRLLYIFIIT</sequence>